<keyword evidence="6" id="KW-1185">Reference proteome</keyword>
<dbReference type="InterPro" id="IPR027417">
    <property type="entry name" value="P-loop_NTPase"/>
</dbReference>
<evidence type="ECO:0000256" key="1">
    <source>
        <dbReference type="ARBA" id="ARBA00022448"/>
    </source>
</evidence>
<dbReference type="CDD" id="cd03230">
    <property type="entry name" value="ABC_DR_subfamily_A"/>
    <property type="match status" value="1"/>
</dbReference>
<dbReference type="Proteomes" id="UP001519343">
    <property type="component" value="Unassembled WGS sequence"/>
</dbReference>
<dbReference type="PROSITE" id="PS50893">
    <property type="entry name" value="ABC_TRANSPORTER_2"/>
    <property type="match status" value="1"/>
</dbReference>
<dbReference type="PANTHER" id="PTHR42939:SF2">
    <property type="entry name" value="ABC-TYPE TRANSPORTER ATP-BINDING PROTEIN ECSA"/>
    <property type="match status" value="1"/>
</dbReference>
<comment type="caution">
    <text evidence="5">The sequence shown here is derived from an EMBL/GenBank/DDBJ whole genome shotgun (WGS) entry which is preliminary data.</text>
</comment>
<dbReference type="InterPro" id="IPR051782">
    <property type="entry name" value="ABC_Transporter_VariousFunc"/>
</dbReference>
<dbReference type="EMBL" id="JAGGKT010000002">
    <property type="protein sequence ID" value="MBP1931192.1"/>
    <property type="molecule type" value="Genomic_DNA"/>
</dbReference>
<evidence type="ECO:0000256" key="2">
    <source>
        <dbReference type="ARBA" id="ARBA00022741"/>
    </source>
</evidence>
<dbReference type="RefSeq" id="WP_209809274.1">
    <property type="nucleotide sequence ID" value="NZ_JAGGKT010000002.1"/>
</dbReference>
<sequence length="249" mass="28246">MGHPVLQVQEITGGYMKGKPVLHRVSIDIQSHEMVGLIGLNGAGKSTTIKHILGLLDPFEGTILLGGMKRKDSPAEYASRMSYIPETPLFYEHLTLWEHLELTAMAYQLNQSDFEKRAKELLQEFRMERMVNWFPSTFSKGMKQKLMIINAFLTDPALYIVDEPFVGLDPRGIQSLLQMLEKKKREGASILMSTHILATAEQYCDRLILLHEGRVVLRGTLADLRQQTGMERASLEDIFLTVTEVQRNG</sequence>
<dbReference type="Gene3D" id="3.40.50.300">
    <property type="entry name" value="P-loop containing nucleotide triphosphate hydrolases"/>
    <property type="match status" value="1"/>
</dbReference>
<dbReference type="SMART" id="SM00382">
    <property type="entry name" value="AAA"/>
    <property type="match status" value="1"/>
</dbReference>
<keyword evidence="2" id="KW-0547">Nucleotide-binding</keyword>
<reference evidence="5 6" key="1">
    <citation type="submission" date="2021-03" db="EMBL/GenBank/DDBJ databases">
        <title>Genomic Encyclopedia of Type Strains, Phase IV (KMG-IV): sequencing the most valuable type-strain genomes for metagenomic binning, comparative biology and taxonomic classification.</title>
        <authorList>
            <person name="Goeker M."/>
        </authorList>
    </citation>
    <scope>NUCLEOTIDE SEQUENCE [LARGE SCALE GENOMIC DNA]</scope>
    <source>
        <strain evidence="5 6">DSM 24738</strain>
    </source>
</reference>
<proteinExistence type="predicted"/>
<evidence type="ECO:0000259" key="4">
    <source>
        <dbReference type="PROSITE" id="PS50893"/>
    </source>
</evidence>
<evidence type="ECO:0000313" key="5">
    <source>
        <dbReference type="EMBL" id="MBP1931192.1"/>
    </source>
</evidence>
<evidence type="ECO:0000313" key="6">
    <source>
        <dbReference type="Proteomes" id="UP001519343"/>
    </source>
</evidence>
<dbReference type="InterPro" id="IPR017871">
    <property type="entry name" value="ABC_transporter-like_CS"/>
</dbReference>
<evidence type="ECO:0000256" key="3">
    <source>
        <dbReference type="ARBA" id="ARBA00022840"/>
    </source>
</evidence>
<dbReference type="InterPro" id="IPR003439">
    <property type="entry name" value="ABC_transporter-like_ATP-bd"/>
</dbReference>
<keyword evidence="1" id="KW-0813">Transport</keyword>
<accession>A0ABS4GM92</accession>
<keyword evidence="3 5" id="KW-0067">ATP-binding</keyword>
<dbReference type="PANTHER" id="PTHR42939">
    <property type="entry name" value="ABC TRANSPORTER ATP-BINDING PROTEIN ALBC-RELATED"/>
    <property type="match status" value="1"/>
</dbReference>
<dbReference type="PROSITE" id="PS00211">
    <property type="entry name" value="ABC_TRANSPORTER_1"/>
    <property type="match status" value="1"/>
</dbReference>
<dbReference type="InterPro" id="IPR003593">
    <property type="entry name" value="AAA+_ATPase"/>
</dbReference>
<name>A0ABS4GM92_9BACL</name>
<dbReference type="Pfam" id="PF00005">
    <property type="entry name" value="ABC_tran"/>
    <property type="match status" value="1"/>
</dbReference>
<protein>
    <submittedName>
        <fullName evidence="5">ABC-2 type transport system ATP-binding protein</fullName>
    </submittedName>
</protein>
<feature type="domain" description="ABC transporter" evidence="4">
    <location>
        <begin position="6"/>
        <end position="237"/>
    </location>
</feature>
<gene>
    <name evidence="5" type="ORF">J2Z37_001189</name>
</gene>
<organism evidence="5 6">
    <name type="scientific">Ammoniphilus resinae</name>
    <dbReference type="NCBI Taxonomy" id="861532"/>
    <lineage>
        <taxon>Bacteria</taxon>
        <taxon>Bacillati</taxon>
        <taxon>Bacillota</taxon>
        <taxon>Bacilli</taxon>
        <taxon>Bacillales</taxon>
        <taxon>Paenibacillaceae</taxon>
        <taxon>Aneurinibacillus group</taxon>
        <taxon>Ammoniphilus</taxon>
    </lineage>
</organism>
<dbReference type="SUPFAM" id="SSF52540">
    <property type="entry name" value="P-loop containing nucleoside triphosphate hydrolases"/>
    <property type="match status" value="1"/>
</dbReference>
<dbReference type="GO" id="GO:0005524">
    <property type="term" value="F:ATP binding"/>
    <property type="evidence" value="ECO:0007669"/>
    <property type="project" value="UniProtKB-KW"/>
</dbReference>